<evidence type="ECO:0000313" key="1">
    <source>
        <dbReference type="EMBL" id="OTG29018.1"/>
    </source>
</evidence>
<name>A0A251V086_HELAN</name>
<dbReference type="Proteomes" id="UP000215914">
    <property type="component" value="Chromosome 4"/>
</dbReference>
<reference evidence="2" key="1">
    <citation type="journal article" date="2017" name="Nature">
        <title>The sunflower genome provides insights into oil metabolism, flowering and Asterid evolution.</title>
        <authorList>
            <person name="Badouin H."/>
            <person name="Gouzy J."/>
            <person name="Grassa C.J."/>
            <person name="Murat F."/>
            <person name="Staton S.E."/>
            <person name="Cottret L."/>
            <person name="Lelandais-Briere C."/>
            <person name="Owens G.L."/>
            <person name="Carrere S."/>
            <person name="Mayjonade B."/>
            <person name="Legrand L."/>
            <person name="Gill N."/>
            <person name="Kane N.C."/>
            <person name="Bowers J.E."/>
            <person name="Hubner S."/>
            <person name="Bellec A."/>
            <person name="Berard A."/>
            <person name="Berges H."/>
            <person name="Blanchet N."/>
            <person name="Boniface M.C."/>
            <person name="Brunel D."/>
            <person name="Catrice O."/>
            <person name="Chaidir N."/>
            <person name="Claudel C."/>
            <person name="Donnadieu C."/>
            <person name="Faraut T."/>
            <person name="Fievet G."/>
            <person name="Helmstetter N."/>
            <person name="King M."/>
            <person name="Knapp S.J."/>
            <person name="Lai Z."/>
            <person name="Le Paslier M.C."/>
            <person name="Lippi Y."/>
            <person name="Lorenzon L."/>
            <person name="Mandel J.R."/>
            <person name="Marage G."/>
            <person name="Marchand G."/>
            <person name="Marquand E."/>
            <person name="Bret-Mestries E."/>
            <person name="Morien E."/>
            <person name="Nambeesan S."/>
            <person name="Nguyen T."/>
            <person name="Pegot-Espagnet P."/>
            <person name="Pouilly N."/>
            <person name="Raftis F."/>
            <person name="Sallet E."/>
            <person name="Schiex T."/>
            <person name="Thomas J."/>
            <person name="Vandecasteele C."/>
            <person name="Vares D."/>
            <person name="Vear F."/>
            <person name="Vautrin S."/>
            <person name="Crespi M."/>
            <person name="Mangin B."/>
            <person name="Burke J.M."/>
            <person name="Salse J."/>
            <person name="Munos S."/>
            <person name="Vincourt P."/>
            <person name="Rieseberg L.H."/>
            <person name="Langlade N.B."/>
        </authorList>
    </citation>
    <scope>NUCLEOTIDE SEQUENCE [LARGE SCALE GENOMIC DNA]</scope>
    <source>
        <strain evidence="2">cv. SF193</strain>
    </source>
</reference>
<gene>
    <name evidence="1" type="ORF">HannXRQ_Chr04g0117661</name>
</gene>
<evidence type="ECO:0000313" key="2">
    <source>
        <dbReference type="Proteomes" id="UP000215914"/>
    </source>
</evidence>
<accession>A0A251V086</accession>
<proteinExistence type="predicted"/>
<sequence length="66" mass="7552">MSVQDVPGGTIDSFRIVDSGASMHKIGDIRLQNIVTSRRILLPLMERKEREKKTKIPMKECLVKKE</sequence>
<dbReference type="EMBL" id="CM007893">
    <property type="protein sequence ID" value="OTG29018.1"/>
    <property type="molecule type" value="Genomic_DNA"/>
</dbReference>
<organism evidence="1 2">
    <name type="scientific">Helianthus annuus</name>
    <name type="common">Common sunflower</name>
    <dbReference type="NCBI Taxonomy" id="4232"/>
    <lineage>
        <taxon>Eukaryota</taxon>
        <taxon>Viridiplantae</taxon>
        <taxon>Streptophyta</taxon>
        <taxon>Embryophyta</taxon>
        <taxon>Tracheophyta</taxon>
        <taxon>Spermatophyta</taxon>
        <taxon>Magnoliopsida</taxon>
        <taxon>eudicotyledons</taxon>
        <taxon>Gunneridae</taxon>
        <taxon>Pentapetalae</taxon>
        <taxon>asterids</taxon>
        <taxon>campanulids</taxon>
        <taxon>Asterales</taxon>
        <taxon>Asteraceae</taxon>
        <taxon>Asteroideae</taxon>
        <taxon>Heliantheae alliance</taxon>
        <taxon>Heliantheae</taxon>
        <taxon>Helianthus</taxon>
    </lineage>
</organism>
<protein>
    <submittedName>
        <fullName evidence="1">Uncharacterized protein</fullName>
    </submittedName>
</protein>
<keyword evidence="2" id="KW-1185">Reference proteome</keyword>
<dbReference type="InParanoid" id="A0A251V086"/>
<dbReference type="AlphaFoldDB" id="A0A251V086"/>